<dbReference type="Gene3D" id="3.30.160.390">
    <property type="entry name" value="Integrase, DNA-binding domain"/>
    <property type="match status" value="1"/>
</dbReference>
<comment type="caution">
    <text evidence="7">The sequence shown here is derived from an EMBL/GenBank/DDBJ whole genome shotgun (WGS) entry which is preliminary data.</text>
</comment>
<gene>
    <name evidence="7" type="primary">intA_2</name>
    <name evidence="7" type="ORF">ROTO_27330</name>
</gene>
<evidence type="ECO:0000256" key="4">
    <source>
        <dbReference type="ARBA" id="ARBA00023172"/>
    </source>
</evidence>
<name>A0A0L6CT84_9RHOB</name>
<dbReference type="InterPro" id="IPR050808">
    <property type="entry name" value="Phage_Integrase"/>
</dbReference>
<dbReference type="EMBL" id="LGVV01000042">
    <property type="protein sequence ID" value="KNX40728.1"/>
    <property type="molecule type" value="Genomic_DNA"/>
</dbReference>
<dbReference type="PANTHER" id="PTHR30629">
    <property type="entry name" value="PROPHAGE INTEGRASE"/>
    <property type="match status" value="1"/>
</dbReference>
<evidence type="ECO:0000313" key="7">
    <source>
        <dbReference type="EMBL" id="KNX40728.1"/>
    </source>
</evidence>
<proteinExistence type="inferred from homology"/>
<comment type="similarity">
    <text evidence="1">Belongs to the 'phage' integrase family.</text>
</comment>
<evidence type="ECO:0000313" key="8">
    <source>
        <dbReference type="Proteomes" id="UP000037046"/>
    </source>
</evidence>
<accession>A0A0L6CT84</accession>
<evidence type="ECO:0000256" key="5">
    <source>
        <dbReference type="SAM" id="MobiDB-lite"/>
    </source>
</evidence>
<dbReference type="InterPro" id="IPR025166">
    <property type="entry name" value="Integrase_DNA_bind_dom"/>
</dbReference>
<keyword evidence="2" id="KW-0229">DNA integration</keyword>
<evidence type="ECO:0000259" key="6">
    <source>
        <dbReference type="PROSITE" id="PS51898"/>
    </source>
</evidence>
<keyword evidence="4" id="KW-0233">DNA recombination</keyword>
<dbReference type="OrthoDB" id="9795573at2"/>
<dbReference type="InterPro" id="IPR013762">
    <property type="entry name" value="Integrase-like_cat_sf"/>
</dbReference>
<dbReference type="SUPFAM" id="SSF56349">
    <property type="entry name" value="DNA breaking-rejoining enzymes"/>
    <property type="match status" value="1"/>
</dbReference>
<dbReference type="GO" id="GO:0006310">
    <property type="term" value="P:DNA recombination"/>
    <property type="evidence" value="ECO:0007669"/>
    <property type="project" value="UniProtKB-KW"/>
</dbReference>
<sequence>MAKSNAFTVAKLKSLPAGKHCDGQGLWFHKRADGGAQWVFRFQLWGRQREMGLGSFKNVSLAEARRKADWARQQVQADTDPVKQRRLTRQQSSGHDGRLEQLSWAAFEKHKGNLKHSGGDGRWISPLRLHLLPKLGKMPIVKIDQDDIAHALAPIWYEKPVTAKKAMSRLRTVFRYARAKGFLVNRAVIEEAVIILGENRKLAKPSLALPWSDVPAFYASLSDDDPTQLALRLLILTGVRADSVNNMQRGQIRGPIWEIPPLHVKGRVDSAHGFDVPLSREALHVIELANAHERNGYLFPNAKGGPLNKMAMRNYLVENDIPARPHGFRTSLRTWLSDQSECPFEIAEACIGHVRKGDAAIDAYNRTTYIMKRAPYMNAWAAFVTGISEQSVNVALTGSVVRPSCQNNKRT</sequence>
<dbReference type="Pfam" id="PF22022">
    <property type="entry name" value="Phage_int_M"/>
    <property type="match status" value="1"/>
</dbReference>
<dbReference type="PATRIC" id="fig|74031.6.peg.2783"/>
<dbReference type="Pfam" id="PF00589">
    <property type="entry name" value="Phage_integrase"/>
    <property type="match status" value="1"/>
</dbReference>
<dbReference type="InterPro" id="IPR053876">
    <property type="entry name" value="Phage_int_M"/>
</dbReference>
<evidence type="ECO:0000256" key="1">
    <source>
        <dbReference type="ARBA" id="ARBA00008857"/>
    </source>
</evidence>
<feature type="domain" description="Tyr recombinase" evidence="6">
    <location>
        <begin position="204"/>
        <end position="377"/>
    </location>
</feature>
<evidence type="ECO:0000256" key="3">
    <source>
        <dbReference type="ARBA" id="ARBA00023125"/>
    </source>
</evidence>
<dbReference type="AlphaFoldDB" id="A0A0L6CT84"/>
<feature type="region of interest" description="Disordered" evidence="5">
    <location>
        <begin position="72"/>
        <end position="97"/>
    </location>
</feature>
<dbReference type="Gene3D" id="1.10.150.130">
    <property type="match status" value="1"/>
</dbReference>
<organism evidence="7 8">
    <name type="scientific">Roseovarius tolerans</name>
    <dbReference type="NCBI Taxonomy" id="74031"/>
    <lineage>
        <taxon>Bacteria</taxon>
        <taxon>Pseudomonadati</taxon>
        <taxon>Pseudomonadota</taxon>
        <taxon>Alphaproteobacteria</taxon>
        <taxon>Rhodobacterales</taxon>
        <taxon>Roseobacteraceae</taxon>
        <taxon>Roseovarius</taxon>
    </lineage>
</organism>
<protein>
    <submittedName>
        <fullName evidence="7">Prophage CP4-57 integrase</fullName>
    </submittedName>
</protein>
<dbReference type="Gene3D" id="1.10.443.10">
    <property type="entry name" value="Intergrase catalytic core"/>
    <property type="match status" value="1"/>
</dbReference>
<dbReference type="GO" id="GO:0015074">
    <property type="term" value="P:DNA integration"/>
    <property type="evidence" value="ECO:0007669"/>
    <property type="project" value="UniProtKB-KW"/>
</dbReference>
<dbReference type="Pfam" id="PF13356">
    <property type="entry name" value="Arm-DNA-bind_3"/>
    <property type="match status" value="1"/>
</dbReference>
<reference evidence="8" key="1">
    <citation type="submission" date="2015-07" db="EMBL/GenBank/DDBJ databases">
        <title>Draft Genome Sequence of Roseovarius tolerans EL-164, a producer of N-Acylated Alanine Methyl Esters (NAMEs).</title>
        <authorList>
            <person name="Voget S."/>
            <person name="Bruns H."/>
            <person name="Wagner-Doebler I."/>
            <person name="Schulz S."/>
            <person name="Daniel R."/>
        </authorList>
    </citation>
    <scope>NUCLEOTIDE SEQUENCE [LARGE SCALE GENOMIC DNA]</scope>
    <source>
        <strain evidence="8">EL-164</strain>
    </source>
</reference>
<dbReference type="InterPro" id="IPR011010">
    <property type="entry name" value="DNA_brk_join_enz"/>
</dbReference>
<evidence type="ECO:0000256" key="2">
    <source>
        <dbReference type="ARBA" id="ARBA00022908"/>
    </source>
</evidence>
<dbReference type="PANTHER" id="PTHR30629:SF2">
    <property type="entry name" value="PROPHAGE INTEGRASE INTS-RELATED"/>
    <property type="match status" value="1"/>
</dbReference>
<dbReference type="InterPro" id="IPR002104">
    <property type="entry name" value="Integrase_catalytic"/>
</dbReference>
<dbReference type="PROSITE" id="PS51898">
    <property type="entry name" value="TYR_RECOMBINASE"/>
    <property type="match status" value="1"/>
</dbReference>
<keyword evidence="3" id="KW-0238">DNA-binding</keyword>
<keyword evidence="8" id="KW-1185">Reference proteome</keyword>
<dbReference type="InterPro" id="IPR010998">
    <property type="entry name" value="Integrase_recombinase_N"/>
</dbReference>
<dbReference type="InterPro" id="IPR038488">
    <property type="entry name" value="Integrase_DNA-bd_sf"/>
</dbReference>
<dbReference type="GO" id="GO:0003677">
    <property type="term" value="F:DNA binding"/>
    <property type="evidence" value="ECO:0007669"/>
    <property type="project" value="UniProtKB-KW"/>
</dbReference>
<dbReference type="Proteomes" id="UP000037046">
    <property type="component" value="Unassembled WGS sequence"/>
</dbReference>
<dbReference type="RefSeq" id="WP_160316376.1">
    <property type="nucleotide sequence ID" value="NZ_CP118494.1"/>
</dbReference>